<name>A0A923ITV5_9SPHI</name>
<dbReference type="AlphaFoldDB" id="A0A923ITV5"/>
<gene>
    <name evidence="2" type="ORF">GM921_01200</name>
</gene>
<organism evidence="2 3">
    <name type="scientific">Pedobacter planticolens</name>
    <dbReference type="NCBI Taxonomy" id="2679964"/>
    <lineage>
        <taxon>Bacteria</taxon>
        <taxon>Pseudomonadati</taxon>
        <taxon>Bacteroidota</taxon>
        <taxon>Sphingobacteriia</taxon>
        <taxon>Sphingobacteriales</taxon>
        <taxon>Sphingobacteriaceae</taxon>
        <taxon>Pedobacter</taxon>
    </lineage>
</organism>
<feature type="transmembrane region" description="Helical" evidence="1">
    <location>
        <begin position="143"/>
        <end position="164"/>
    </location>
</feature>
<sequence>MAWLGSFYIFYLTLFSRVKFIPHDLPLNKQVMRPIVLIQLIFAGFMCTTSIFYFMDHMGYEYFNKVSFLPFRVNEQTYFIAKCQRMSLLAHAALVTGIIVQIKQFPIIKHKLNLNLDFFLIWLCVICYLLGGAASRISSISQFSYGLINISITCSALVFVRGIVQRKRGYIIFGGGLFVFNFLASTLTGYKESIILNVIIISFLLYPYYKKIILTLALPTIYILLYILPTFASIVRSQSWSGQKTAEEARKEAFNTLLTNNAPVIDETNWGFLTNRLSEISMFTKFVKHIPAERDYYGLEIFKNSILAIIPRFLWPNKFITETVSMQRVYEARVANRGSTVSAKTRPVVDGYVSAGLIGVFISIFLYGWLTQWLCNKAEEWFGGYELGCIVMFNAIFQNLWRGNNFEFLFNNIFYGYIAMYAIFWVLKRSNTITELDVYKDTADNSSV</sequence>
<feature type="transmembrane region" description="Helical" evidence="1">
    <location>
        <begin position="36"/>
        <end position="55"/>
    </location>
</feature>
<dbReference type="EMBL" id="WNXD01000001">
    <property type="protein sequence ID" value="MBB2144088.1"/>
    <property type="molecule type" value="Genomic_DNA"/>
</dbReference>
<feature type="transmembrane region" description="Helical" evidence="1">
    <location>
        <begin position="88"/>
        <end position="108"/>
    </location>
</feature>
<feature type="transmembrane region" description="Helical" evidence="1">
    <location>
        <begin position="352"/>
        <end position="370"/>
    </location>
</feature>
<keyword evidence="1" id="KW-1133">Transmembrane helix</keyword>
<dbReference type="Proteomes" id="UP000601055">
    <property type="component" value="Unassembled WGS sequence"/>
</dbReference>
<feature type="transmembrane region" description="Helical" evidence="1">
    <location>
        <begin position="170"/>
        <end position="187"/>
    </location>
</feature>
<feature type="transmembrane region" description="Helical" evidence="1">
    <location>
        <begin position="382"/>
        <end position="401"/>
    </location>
</feature>
<feature type="transmembrane region" description="Helical" evidence="1">
    <location>
        <begin position="114"/>
        <end position="131"/>
    </location>
</feature>
<feature type="transmembrane region" description="Helical" evidence="1">
    <location>
        <begin position="194"/>
        <end position="209"/>
    </location>
</feature>
<keyword evidence="1" id="KW-0812">Transmembrane</keyword>
<evidence type="ECO:0000256" key="1">
    <source>
        <dbReference type="SAM" id="Phobius"/>
    </source>
</evidence>
<reference evidence="2" key="1">
    <citation type="submission" date="2019-11" db="EMBL/GenBank/DDBJ databases">
        <title>Description of Pedobacter sp. LMG 31464T.</title>
        <authorList>
            <person name="Carlier A."/>
            <person name="Qi S."/>
            <person name="Vandamme P."/>
        </authorList>
    </citation>
    <scope>NUCLEOTIDE SEQUENCE</scope>
    <source>
        <strain evidence="2">LMG 31464</strain>
    </source>
</reference>
<feature type="transmembrane region" description="Helical" evidence="1">
    <location>
        <begin position="215"/>
        <end position="235"/>
    </location>
</feature>
<protein>
    <submittedName>
        <fullName evidence="2">Uncharacterized protein</fullName>
    </submittedName>
</protein>
<accession>A0A923ITV5</accession>
<keyword evidence="3" id="KW-1185">Reference proteome</keyword>
<proteinExistence type="predicted"/>
<keyword evidence="1" id="KW-0472">Membrane</keyword>
<dbReference type="NCBIfam" id="NF046084">
    <property type="entry name" value="XrtY_assoc_Wzy"/>
    <property type="match status" value="1"/>
</dbReference>
<comment type="caution">
    <text evidence="2">The sequence shown here is derived from an EMBL/GenBank/DDBJ whole genome shotgun (WGS) entry which is preliminary data.</text>
</comment>
<evidence type="ECO:0000313" key="3">
    <source>
        <dbReference type="Proteomes" id="UP000601055"/>
    </source>
</evidence>
<evidence type="ECO:0000313" key="2">
    <source>
        <dbReference type="EMBL" id="MBB2144088.1"/>
    </source>
</evidence>
<feature type="transmembrane region" description="Helical" evidence="1">
    <location>
        <begin position="408"/>
        <end position="427"/>
    </location>
</feature>